<dbReference type="AlphaFoldDB" id="A0AA36Y6Y7"/>
<comment type="caution">
    <text evidence="11">The sequence shown here is derived from an EMBL/GenBank/DDBJ whole genome shotgun (WGS) entry which is preliminary data.</text>
</comment>
<evidence type="ECO:0000313" key="11">
    <source>
        <dbReference type="EMBL" id="EHO18616.1"/>
    </source>
</evidence>
<dbReference type="GeneID" id="86939882"/>
<comment type="subunit">
    <text evidence="9 10">Homodimer. Probably interacts with PlsY.</text>
</comment>
<dbReference type="NCBIfam" id="TIGR00182">
    <property type="entry name" value="plsX"/>
    <property type="match status" value="1"/>
</dbReference>
<evidence type="ECO:0000313" key="12">
    <source>
        <dbReference type="Proteomes" id="UP000018466"/>
    </source>
</evidence>
<dbReference type="GO" id="GO:0005737">
    <property type="term" value="C:cytoplasm"/>
    <property type="evidence" value="ECO:0007669"/>
    <property type="project" value="UniProtKB-SubCell"/>
</dbReference>
<reference evidence="11 12" key="1">
    <citation type="submission" date="2011-10" db="EMBL/GenBank/DDBJ databases">
        <title>The Genome Sequence of Lachnospiraceae bacterium ACC2.</title>
        <authorList>
            <consortium name="The Broad Institute Genome Sequencing Platform"/>
            <person name="Earl A."/>
            <person name="Ward D."/>
            <person name="Feldgarden M."/>
            <person name="Gevers D."/>
            <person name="Sizova M."/>
            <person name="Hazen A."/>
            <person name="Epstein S."/>
            <person name="Young S.K."/>
            <person name="Zeng Q."/>
            <person name="Gargeya S."/>
            <person name="Fitzgerald M."/>
            <person name="Haas B."/>
            <person name="Abouelleil A."/>
            <person name="Alvarado L."/>
            <person name="Arachchi H.M."/>
            <person name="Berlin A."/>
            <person name="Brown A."/>
            <person name="Chapman S.B."/>
            <person name="Chen Z."/>
            <person name="Dunbar C."/>
            <person name="Freedman E."/>
            <person name="Gearin G."/>
            <person name="Goldberg J."/>
            <person name="Griggs A."/>
            <person name="Gujja S."/>
            <person name="Heiman D."/>
            <person name="Howarth C."/>
            <person name="Larson L."/>
            <person name="Lui A."/>
            <person name="MacDonald P.J.P."/>
            <person name="Montmayeur A."/>
            <person name="Murphy C."/>
            <person name="Neiman D."/>
            <person name="Pearson M."/>
            <person name="Priest M."/>
            <person name="Roberts A."/>
            <person name="Saif S."/>
            <person name="Shea T."/>
            <person name="Shenoy N."/>
            <person name="Sisk P."/>
            <person name="Stolte C."/>
            <person name="Sykes S."/>
            <person name="Wortman J."/>
            <person name="Nusbaum C."/>
            <person name="Birren B."/>
        </authorList>
    </citation>
    <scope>NUCLEOTIDE SEQUENCE [LARGE SCALE GENOMIC DNA]</scope>
    <source>
        <strain evidence="11 12">ACC2</strain>
    </source>
</reference>
<dbReference type="PANTHER" id="PTHR30100">
    <property type="entry name" value="FATTY ACID/PHOSPHOLIPID SYNTHESIS PROTEIN PLSX"/>
    <property type="match status" value="1"/>
</dbReference>
<evidence type="ECO:0000256" key="6">
    <source>
        <dbReference type="ARBA" id="ARBA00023209"/>
    </source>
</evidence>
<evidence type="ECO:0000256" key="4">
    <source>
        <dbReference type="ARBA" id="ARBA00022679"/>
    </source>
</evidence>
<evidence type="ECO:0000256" key="8">
    <source>
        <dbReference type="ARBA" id="ARBA00024069"/>
    </source>
</evidence>
<evidence type="ECO:0000256" key="1">
    <source>
        <dbReference type="ARBA" id="ARBA00001232"/>
    </source>
</evidence>
<organism evidence="11 12">
    <name type="scientific">Stomatobaculum longum</name>
    <dbReference type="NCBI Taxonomy" id="796942"/>
    <lineage>
        <taxon>Bacteria</taxon>
        <taxon>Bacillati</taxon>
        <taxon>Bacillota</taxon>
        <taxon>Clostridia</taxon>
        <taxon>Lachnospirales</taxon>
        <taxon>Lachnospiraceae</taxon>
        <taxon>Stomatobaculum</taxon>
    </lineage>
</organism>
<keyword evidence="4 10" id="KW-0808">Transferase</keyword>
<dbReference type="GO" id="GO:0006633">
    <property type="term" value="P:fatty acid biosynthetic process"/>
    <property type="evidence" value="ECO:0007669"/>
    <property type="project" value="UniProtKB-UniRule"/>
</dbReference>
<dbReference type="EC" id="2.3.1.274" evidence="8 10"/>
<evidence type="ECO:0000256" key="7">
    <source>
        <dbReference type="ARBA" id="ARBA00023264"/>
    </source>
</evidence>
<dbReference type="Proteomes" id="UP000018466">
    <property type="component" value="Unassembled WGS sequence"/>
</dbReference>
<sequence>MVRVAVDAMGGDNAPGEIVKGCLLALQKSEAVKILLCGKEEILRQLVGQQYPAERLEIVPASEVIETGDVPVVSVRKKKDSSLVVGMKLIREERADAFVSAGNSGAILVGGQVLVGRLPGVERAPFAPLIPTEDGGVTLLLDSGANVDAKAAHLVQFAEMGSLYMEKALGIEKPRVAILNVGVEEEKGNALVKETYPLLKATPGINFIGSIEAREVLHGQADVCVAEAFTGNMVLKAIEGTASTFQHIIKRAAMSNLRSKIGAALLKPALKEALQSFDASRYGGAPMLGLRGLVVKVHGNAKAAEVCNAVLQCETFERQHVLQSIAEAVNVREG</sequence>
<dbReference type="GO" id="GO:0008654">
    <property type="term" value="P:phospholipid biosynthetic process"/>
    <property type="evidence" value="ECO:0007669"/>
    <property type="project" value="UniProtKB-KW"/>
</dbReference>
<evidence type="ECO:0000256" key="9">
    <source>
        <dbReference type="ARBA" id="ARBA00046608"/>
    </source>
</evidence>
<dbReference type="Gene3D" id="3.40.718.10">
    <property type="entry name" value="Isopropylmalate Dehydrogenase"/>
    <property type="match status" value="1"/>
</dbReference>
<keyword evidence="7 10" id="KW-1208">Phospholipid metabolism</keyword>
<keyword evidence="2 10" id="KW-0963">Cytoplasm</keyword>
<evidence type="ECO:0000256" key="2">
    <source>
        <dbReference type="ARBA" id="ARBA00022490"/>
    </source>
</evidence>
<dbReference type="InterPro" id="IPR012281">
    <property type="entry name" value="Phospholipid_synth_PlsX-like"/>
</dbReference>
<dbReference type="GO" id="GO:0043811">
    <property type="term" value="F:phosphate:acyl-[acyl carrier protein] acyltransferase activity"/>
    <property type="evidence" value="ECO:0007669"/>
    <property type="project" value="UniProtKB-UniRule"/>
</dbReference>
<dbReference type="PANTHER" id="PTHR30100:SF1">
    <property type="entry name" value="PHOSPHATE ACYLTRANSFERASE"/>
    <property type="match status" value="1"/>
</dbReference>
<dbReference type="HAMAP" id="MF_00019">
    <property type="entry name" value="PlsX"/>
    <property type="match status" value="1"/>
</dbReference>
<gene>
    <name evidence="10" type="primary">plsX</name>
    <name evidence="11" type="ORF">HMPREF9623_00084</name>
</gene>
<evidence type="ECO:0000256" key="5">
    <source>
        <dbReference type="ARBA" id="ARBA00023098"/>
    </source>
</evidence>
<keyword evidence="5 10" id="KW-0443">Lipid metabolism</keyword>
<comment type="pathway">
    <text evidence="10">Lipid metabolism; phospholipid metabolism.</text>
</comment>
<dbReference type="InterPro" id="IPR003664">
    <property type="entry name" value="FA_synthesis"/>
</dbReference>
<comment type="subcellular location">
    <subcellularLocation>
        <location evidence="10">Cytoplasm</location>
    </subcellularLocation>
    <text evidence="10">Associated with the membrane possibly through PlsY.</text>
</comment>
<evidence type="ECO:0000256" key="10">
    <source>
        <dbReference type="HAMAP-Rule" id="MF_00019"/>
    </source>
</evidence>
<keyword evidence="6 10" id="KW-0594">Phospholipid biosynthesis</keyword>
<comment type="catalytic activity">
    <reaction evidence="1 10">
        <text>a fatty acyl-[ACP] + phosphate = an acyl phosphate + holo-[ACP]</text>
        <dbReference type="Rhea" id="RHEA:42292"/>
        <dbReference type="Rhea" id="RHEA-COMP:9685"/>
        <dbReference type="Rhea" id="RHEA-COMP:14125"/>
        <dbReference type="ChEBI" id="CHEBI:43474"/>
        <dbReference type="ChEBI" id="CHEBI:59918"/>
        <dbReference type="ChEBI" id="CHEBI:64479"/>
        <dbReference type="ChEBI" id="CHEBI:138651"/>
        <dbReference type="EC" id="2.3.1.274"/>
    </reaction>
</comment>
<keyword evidence="12" id="KW-1185">Reference proteome</keyword>
<dbReference type="RefSeq" id="WP_009531919.1">
    <property type="nucleotide sequence ID" value="NZ_JH590861.1"/>
</dbReference>
<dbReference type="SUPFAM" id="SSF53659">
    <property type="entry name" value="Isocitrate/Isopropylmalate dehydrogenase-like"/>
    <property type="match status" value="1"/>
</dbReference>
<evidence type="ECO:0000256" key="3">
    <source>
        <dbReference type="ARBA" id="ARBA00022516"/>
    </source>
</evidence>
<comment type="function">
    <text evidence="10">Catalyzes the reversible formation of acyl-phosphate (acyl-PO(4)) from acyl-[acyl-carrier-protein] (acyl-ACP). This enzyme utilizes acyl-ACP as fatty acyl donor, but not acyl-CoA.</text>
</comment>
<accession>A0AA36Y6Y7</accession>
<name>A0AA36Y6Y7_9FIRM</name>
<keyword evidence="3 10" id="KW-0444">Lipid biosynthesis</keyword>
<dbReference type="EMBL" id="AGEL01000002">
    <property type="protein sequence ID" value="EHO18616.1"/>
    <property type="molecule type" value="Genomic_DNA"/>
</dbReference>
<comment type="similarity">
    <text evidence="10">Belongs to the PlsX family.</text>
</comment>
<dbReference type="PIRSF" id="PIRSF002465">
    <property type="entry name" value="Phsphlp_syn_PlsX"/>
    <property type="match status" value="1"/>
</dbReference>
<protein>
    <recommendedName>
        <fullName evidence="8 10">Phosphate acyltransferase</fullName>
        <ecNumber evidence="8 10">2.3.1.274</ecNumber>
    </recommendedName>
    <alternativeName>
        <fullName evidence="10">Acyl-ACP phosphotransacylase</fullName>
    </alternativeName>
    <alternativeName>
        <fullName evidence="10">Acyl-[acyl-carrier-protein]--phosphate acyltransferase</fullName>
    </alternativeName>
    <alternativeName>
        <fullName evidence="10">Phosphate-acyl-ACP acyltransferase</fullName>
    </alternativeName>
</protein>
<dbReference type="Pfam" id="PF02504">
    <property type="entry name" value="FA_synthesis"/>
    <property type="match status" value="1"/>
</dbReference>
<proteinExistence type="inferred from homology"/>